<dbReference type="Proteomes" id="UP000198729">
    <property type="component" value="Unassembled WGS sequence"/>
</dbReference>
<feature type="transmembrane region" description="Helical" evidence="1">
    <location>
        <begin position="24"/>
        <end position="44"/>
    </location>
</feature>
<protein>
    <submittedName>
        <fullName evidence="2">Uncharacterized protein</fullName>
    </submittedName>
</protein>
<organism evidence="2 3">
    <name type="scientific">Nitrosomonas mobilis</name>
    <dbReference type="NCBI Taxonomy" id="51642"/>
    <lineage>
        <taxon>Bacteria</taxon>
        <taxon>Pseudomonadati</taxon>
        <taxon>Pseudomonadota</taxon>
        <taxon>Betaproteobacteria</taxon>
        <taxon>Nitrosomonadales</taxon>
        <taxon>Nitrosomonadaceae</taxon>
        <taxon>Nitrosomonas</taxon>
    </lineage>
</organism>
<dbReference type="EMBL" id="FMWO01000056">
    <property type="protein sequence ID" value="SCZ86016.1"/>
    <property type="molecule type" value="Genomic_DNA"/>
</dbReference>
<keyword evidence="1" id="KW-0472">Membrane</keyword>
<reference evidence="2 3" key="1">
    <citation type="submission" date="2016-10" db="EMBL/GenBank/DDBJ databases">
        <authorList>
            <person name="de Groot N.N."/>
        </authorList>
    </citation>
    <scope>NUCLEOTIDE SEQUENCE [LARGE SCALE GENOMIC DNA]</scope>
    <source>
        <strain evidence="2">1</strain>
    </source>
</reference>
<keyword evidence="1" id="KW-0812">Transmembrane</keyword>
<keyword evidence="1" id="KW-1133">Transmembrane helix</keyword>
<keyword evidence="3" id="KW-1185">Reference proteome</keyword>
<sequence>MGMGDMGYDAQTSEREVAKEKSGWMVAIGSTVLFIVLGAIIWGFNFGSKY</sequence>
<name>A0A1G5SFP3_9PROT</name>
<proteinExistence type="predicted"/>
<evidence type="ECO:0000313" key="2">
    <source>
        <dbReference type="EMBL" id="SCZ86016.1"/>
    </source>
</evidence>
<dbReference type="RefSeq" id="WP_176753918.1">
    <property type="nucleotide sequence ID" value="NZ_FMWO01000056.1"/>
</dbReference>
<evidence type="ECO:0000313" key="3">
    <source>
        <dbReference type="Proteomes" id="UP000198729"/>
    </source>
</evidence>
<dbReference type="AlphaFoldDB" id="A0A1G5SFP3"/>
<evidence type="ECO:0000256" key="1">
    <source>
        <dbReference type="SAM" id="Phobius"/>
    </source>
</evidence>
<gene>
    <name evidence="2" type="ORF">NSMM_480018</name>
</gene>
<accession>A0A1G5SFP3</accession>